<dbReference type="EMBL" id="AP019697">
    <property type="protein sequence ID" value="BBK25234.1"/>
    <property type="molecule type" value="Genomic_DNA"/>
</dbReference>
<dbReference type="RefSeq" id="WP_022383085.1">
    <property type="nucleotide sequence ID" value="NZ_AP019697.1"/>
</dbReference>
<comment type="function">
    <text evidence="3 18">Catalyzes the conversion of D-ribulose 5-phosphate to formate and 3,4-dihydroxy-2-butanone 4-phosphate.</text>
</comment>
<evidence type="ECO:0000313" key="21">
    <source>
        <dbReference type="Proteomes" id="UP000320585"/>
    </source>
</evidence>
<dbReference type="GO" id="GO:0030145">
    <property type="term" value="F:manganese ion binding"/>
    <property type="evidence" value="ECO:0007669"/>
    <property type="project" value="UniProtKB-UniRule"/>
</dbReference>
<feature type="binding site" evidence="18">
    <location>
        <position position="30"/>
    </location>
    <ligand>
        <name>Mg(2+)</name>
        <dbReference type="ChEBI" id="CHEBI:18420"/>
        <label>2</label>
    </ligand>
</feature>
<feature type="binding site" evidence="18">
    <location>
        <position position="318"/>
    </location>
    <ligand>
        <name>GTP</name>
        <dbReference type="ChEBI" id="CHEBI:37565"/>
    </ligand>
</feature>
<evidence type="ECO:0000256" key="5">
    <source>
        <dbReference type="ARBA" id="ARBA00004904"/>
    </source>
</evidence>
<dbReference type="GO" id="GO:0003935">
    <property type="term" value="F:GTP cyclohydrolase II activity"/>
    <property type="evidence" value="ECO:0007669"/>
    <property type="project" value="UniProtKB-UniRule"/>
</dbReference>
<dbReference type="NCBIfam" id="TIGR00506">
    <property type="entry name" value="ribB"/>
    <property type="match status" value="1"/>
</dbReference>
<feature type="binding site" evidence="18">
    <location>
        <position position="353"/>
    </location>
    <ligand>
        <name>GTP</name>
        <dbReference type="ChEBI" id="CHEBI:37565"/>
    </ligand>
</feature>
<dbReference type="Gene3D" id="3.90.870.10">
    <property type="entry name" value="DHBP synthase"/>
    <property type="match status" value="1"/>
</dbReference>
<feature type="binding site" evidence="18">
    <location>
        <position position="165"/>
    </location>
    <ligand>
        <name>D-ribulose 5-phosphate</name>
        <dbReference type="ChEBI" id="CHEBI:58121"/>
    </ligand>
</feature>
<keyword evidence="13 18" id="KW-0342">GTP-binding</keyword>
<dbReference type="InterPro" id="IPR000926">
    <property type="entry name" value="RibA"/>
</dbReference>
<dbReference type="Pfam" id="PF00926">
    <property type="entry name" value="DHBP_synthase"/>
    <property type="match status" value="1"/>
</dbReference>
<comment type="cofactor">
    <cofactor evidence="18">
        <name>Zn(2+)</name>
        <dbReference type="ChEBI" id="CHEBI:29105"/>
    </cofactor>
    <text evidence="18">Binds 1 zinc ion per subunit.</text>
</comment>
<evidence type="ECO:0000256" key="14">
    <source>
        <dbReference type="ARBA" id="ARBA00023211"/>
    </source>
</evidence>
<dbReference type="GO" id="GO:0005829">
    <property type="term" value="C:cytosol"/>
    <property type="evidence" value="ECO:0007669"/>
    <property type="project" value="TreeGrafter"/>
</dbReference>
<comment type="similarity">
    <text evidence="6 18">In the N-terminal section; belongs to the DHBP synthase family.</text>
</comment>
<dbReference type="SUPFAM" id="SSF55821">
    <property type="entry name" value="YrdC/RibB"/>
    <property type="match status" value="1"/>
</dbReference>
<evidence type="ECO:0000256" key="1">
    <source>
        <dbReference type="ARBA" id="ARBA00000141"/>
    </source>
</evidence>
<dbReference type="InterPro" id="IPR032677">
    <property type="entry name" value="GTP_cyclohydro_II"/>
</dbReference>
<keyword evidence="9 18" id="KW-0547">Nucleotide-binding</keyword>
<dbReference type="PIRSF" id="PIRSF001259">
    <property type="entry name" value="RibA"/>
    <property type="match status" value="1"/>
</dbReference>
<evidence type="ECO:0000256" key="18">
    <source>
        <dbReference type="HAMAP-Rule" id="MF_01283"/>
    </source>
</evidence>
<evidence type="ECO:0000256" key="10">
    <source>
        <dbReference type="ARBA" id="ARBA00022801"/>
    </source>
</evidence>
<evidence type="ECO:0000313" key="20">
    <source>
        <dbReference type="EMBL" id="BBK25234.1"/>
    </source>
</evidence>
<feature type="binding site" evidence="18">
    <location>
        <begin position="296"/>
        <end position="298"/>
    </location>
    <ligand>
        <name>GTP</name>
        <dbReference type="ChEBI" id="CHEBI:37565"/>
    </ligand>
</feature>
<evidence type="ECO:0000256" key="12">
    <source>
        <dbReference type="ARBA" id="ARBA00022842"/>
    </source>
</evidence>
<dbReference type="EC" id="3.5.4.25" evidence="18"/>
<evidence type="ECO:0000256" key="16">
    <source>
        <dbReference type="ARBA" id="ARBA00023268"/>
    </source>
</evidence>
<dbReference type="Proteomes" id="UP000320585">
    <property type="component" value="Chromosome"/>
</dbReference>
<feature type="binding site" evidence="18">
    <location>
        <position position="358"/>
    </location>
    <ligand>
        <name>GTP</name>
        <dbReference type="ChEBI" id="CHEBI:37565"/>
    </ligand>
</feature>
<dbReference type="InterPro" id="IPR036144">
    <property type="entry name" value="RibA-like_sf"/>
</dbReference>
<keyword evidence="11 18" id="KW-0862">Zinc</keyword>
<dbReference type="EC" id="4.1.99.12" evidence="18"/>
<dbReference type="GO" id="GO:0000287">
    <property type="term" value="F:magnesium ion binding"/>
    <property type="evidence" value="ECO:0007669"/>
    <property type="project" value="UniProtKB-UniRule"/>
</dbReference>
<gene>
    <name evidence="20" type="primary">ribA</name>
    <name evidence="18" type="synonym">ribBA</name>
    <name evidence="20" type="ORF">Dia5BBH33_11690</name>
</gene>
<feature type="binding site" evidence="18">
    <location>
        <begin position="253"/>
        <end position="257"/>
    </location>
    <ligand>
        <name>GTP</name>
        <dbReference type="ChEBI" id="CHEBI:37565"/>
    </ligand>
</feature>
<evidence type="ECO:0000256" key="15">
    <source>
        <dbReference type="ARBA" id="ARBA00023239"/>
    </source>
</evidence>
<reference evidence="21" key="1">
    <citation type="submission" date="2019-05" db="EMBL/GenBank/DDBJ databases">
        <title>Complete genome sequencing of Dialister sp. strain 5BBH33.</title>
        <authorList>
            <person name="Sakamoto M."/>
            <person name="Murakami T."/>
            <person name="Mori H."/>
        </authorList>
    </citation>
    <scope>NUCLEOTIDE SEQUENCE [LARGE SCALE GENOMIC DNA]</scope>
    <source>
        <strain evidence="21">5BBH33</strain>
    </source>
</reference>
<feature type="region of interest" description="GTP cyclohydrolase II" evidence="18">
    <location>
        <begin position="203"/>
        <end position="409"/>
    </location>
</feature>
<keyword evidence="10 18" id="KW-0378">Hydrolase</keyword>
<dbReference type="InterPro" id="IPR017945">
    <property type="entry name" value="DHBP_synth_RibB-like_a/b_dom"/>
</dbReference>
<dbReference type="PANTHER" id="PTHR21327">
    <property type="entry name" value="GTP CYCLOHYDROLASE II-RELATED"/>
    <property type="match status" value="1"/>
</dbReference>
<feature type="binding site" evidence="18">
    <location>
        <position position="30"/>
    </location>
    <ligand>
        <name>Mg(2+)</name>
        <dbReference type="ChEBI" id="CHEBI:18420"/>
        <label>1</label>
    </ligand>
</feature>
<keyword evidence="15 18" id="KW-0456">Lyase</keyword>
<evidence type="ECO:0000256" key="17">
    <source>
        <dbReference type="ARBA" id="ARBA00049295"/>
    </source>
</evidence>
<evidence type="ECO:0000256" key="4">
    <source>
        <dbReference type="ARBA" id="ARBA00004853"/>
    </source>
</evidence>
<dbReference type="CDD" id="cd00641">
    <property type="entry name" value="GTP_cyclohydro2"/>
    <property type="match status" value="1"/>
</dbReference>
<feature type="domain" description="GTP cyclohydrolase II" evidence="19">
    <location>
        <begin position="211"/>
        <end position="373"/>
    </location>
</feature>
<dbReference type="NCBIfam" id="TIGR00505">
    <property type="entry name" value="ribA"/>
    <property type="match status" value="1"/>
</dbReference>
<name>A0A8D4UUI0_9FIRM</name>
<comment type="catalytic activity">
    <reaction evidence="1 18">
        <text>D-ribulose 5-phosphate = (2S)-2-hydroxy-3-oxobutyl phosphate + formate + H(+)</text>
        <dbReference type="Rhea" id="RHEA:18457"/>
        <dbReference type="ChEBI" id="CHEBI:15378"/>
        <dbReference type="ChEBI" id="CHEBI:15740"/>
        <dbReference type="ChEBI" id="CHEBI:58121"/>
        <dbReference type="ChEBI" id="CHEBI:58830"/>
        <dbReference type="EC" id="4.1.99.12"/>
    </reaction>
</comment>
<dbReference type="NCBIfam" id="NF001591">
    <property type="entry name" value="PRK00393.1"/>
    <property type="match status" value="1"/>
</dbReference>
<comment type="cofactor">
    <cofactor evidence="18">
        <name>Mg(2+)</name>
        <dbReference type="ChEBI" id="CHEBI:18420"/>
    </cofactor>
    <cofactor evidence="18">
        <name>Mn(2+)</name>
        <dbReference type="ChEBI" id="CHEBI:29035"/>
    </cofactor>
    <text evidence="18">Binds 2 divalent metal cations per subunit. Magnesium or manganese.</text>
</comment>
<feature type="active site" description="Nucleophile; for GTP cyclohydrolase activity" evidence="18">
    <location>
        <position position="332"/>
    </location>
</feature>
<comment type="catalytic activity">
    <reaction evidence="17 18">
        <text>GTP + 4 H2O = 2,5-diamino-6-hydroxy-4-(5-phosphoribosylamino)-pyrimidine + formate + 2 phosphate + 3 H(+)</text>
        <dbReference type="Rhea" id="RHEA:23704"/>
        <dbReference type="ChEBI" id="CHEBI:15377"/>
        <dbReference type="ChEBI" id="CHEBI:15378"/>
        <dbReference type="ChEBI" id="CHEBI:15740"/>
        <dbReference type="ChEBI" id="CHEBI:37565"/>
        <dbReference type="ChEBI" id="CHEBI:43474"/>
        <dbReference type="ChEBI" id="CHEBI:58614"/>
        <dbReference type="EC" id="3.5.4.25"/>
    </reaction>
</comment>
<dbReference type="GO" id="GO:0008270">
    <property type="term" value="F:zinc ion binding"/>
    <property type="evidence" value="ECO:0007669"/>
    <property type="project" value="UniProtKB-UniRule"/>
</dbReference>
<dbReference type="GO" id="GO:0008686">
    <property type="term" value="F:3,4-dihydroxy-2-butanone-4-phosphate synthase activity"/>
    <property type="evidence" value="ECO:0007669"/>
    <property type="project" value="UniProtKB-UniRule"/>
</dbReference>
<protein>
    <recommendedName>
        <fullName evidence="18">Riboflavin biosynthesis protein RibBA</fullName>
    </recommendedName>
    <domain>
        <recommendedName>
            <fullName evidence="18">3,4-dihydroxy-2-butanone 4-phosphate synthase</fullName>
            <shortName evidence="18">DHBP synthase</shortName>
            <ecNumber evidence="18">4.1.99.12</ecNumber>
        </recommendedName>
    </domain>
    <domain>
        <recommendedName>
            <fullName evidence="18">GTP cyclohydrolase-2</fullName>
            <ecNumber evidence="18">3.5.4.25</ecNumber>
        </recommendedName>
        <alternativeName>
            <fullName evidence="18">GTP cyclohydrolase II</fullName>
        </alternativeName>
    </domain>
</protein>
<evidence type="ECO:0000256" key="13">
    <source>
        <dbReference type="ARBA" id="ARBA00023134"/>
    </source>
</evidence>
<evidence type="ECO:0000256" key="2">
    <source>
        <dbReference type="ARBA" id="ARBA00001936"/>
    </source>
</evidence>
<dbReference type="FunFam" id="3.90.870.10:FF:000001">
    <property type="entry name" value="Riboflavin biosynthesis protein RibBA"/>
    <property type="match status" value="1"/>
</dbReference>
<sequence length="409" mass="45914">MDYKFDSIEEIIEEIRAGHIVIMQDPESRENEGDYICAAEFATPENVNRMASEAKGVICMPMSEEIADSLYLGPMIRHNTDNHQTAFLESIDYKDSGTGVSAYARSMTALEAIKDGAKPEDFRRPGHLFPLKARKWGVLERQGHTEATVDLARLAGLKPAGLCCEIMNDDGTMARRDDLFKLAREKNMKIGNIQELIEYRKKHEVLVDEVSHAKLPTKYGEFEIYGFVNKMNGEHHVALSMGNVSDGKPVLCRIHSECLTGDCFGSLRCDCGQQLAQAMRQIAREGRGVLVYLRQEGRGIGLINKIRAYALQDEGYDTVEANLKLGFAADLREYMTGAQILKALGVNSIRLLTNNPQKIGDVSEYGITIASREPIEMAPTREDEFYLKTKQEKMGHMLKLDKDIEEPKE</sequence>
<dbReference type="GO" id="GO:0009231">
    <property type="term" value="P:riboflavin biosynthetic process"/>
    <property type="evidence" value="ECO:0007669"/>
    <property type="project" value="UniProtKB-UniRule"/>
</dbReference>
<dbReference type="PANTHER" id="PTHR21327:SF18">
    <property type="entry name" value="3,4-DIHYDROXY-2-BUTANONE 4-PHOSPHATE SYNTHASE"/>
    <property type="match status" value="1"/>
</dbReference>
<feature type="site" description="Essential for DHBP synthase activity" evidence="18">
    <location>
        <position position="165"/>
    </location>
</feature>
<feature type="region of interest" description="DHBP synthase" evidence="18">
    <location>
        <begin position="1"/>
        <end position="202"/>
    </location>
</feature>
<organism evidence="20 21">
    <name type="scientific">Dialister hominis</name>
    <dbReference type="NCBI Taxonomy" id="2582419"/>
    <lineage>
        <taxon>Bacteria</taxon>
        <taxon>Bacillati</taxon>
        <taxon>Bacillota</taxon>
        <taxon>Negativicutes</taxon>
        <taxon>Veillonellales</taxon>
        <taxon>Veillonellaceae</taxon>
        <taxon>Dialister</taxon>
    </lineage>
</organism>
<dbReference type="UniPathway" id="UPA00275">
    <property type="reaction ID" value="UER00399"/>
</dbReference>
<keyword evidence="21" id="KW-1185">Reference proteome</keyword>
<evidence type="ECO:0000256" key="7">
    <source>
        <dbReference type="ARBA" id="ARBA00022619"/>
    </source>
</evidence>
<keyword evidence="12 18" id="KW-0460">Magnesium</keyword>
<dbReference type="HAMAP" id="MF_00179">
    <property type="entry name" value="RibA"/>
    <property type="match status" value="1"/>
</dbReference>
<dbReference type="KEGG" id="dho:Dia5BBH33_11690"/>
<evidence type="ECO:0000256" key="3">
    <source>
        <dbReference type="ARBA" id="ARBA00002284"/>
    </source>
</evidence>
<dbReference type="SUPFAM" id="SSF142695">
    <property type="entry name" value="RibA-like"/>
    <property type="match status" value="1"/>
</dbReference>
<dbReference type="GO" id="GO:0005525">
    <property type="term" value="F:GTP binding"/>
    <property type="evidence" value="ECO:0007669"/>
    <property type="project" value="UniProtKB-KW"/>
</dbReference>
<feature type="binding site" evidence="18">
    <location>
        <position position="34"/>
    </location>
    <ligand>
        <name>D-ribulose 5-phosphate</name>
        <dbReference type="ChEBI" id="CHEBI:58121"/>
    </ligand>
</feature>
<evidence type="ECO:0000259" key="19">
    <source>
        <dbReference type="Pfam" id="PF00925"/>
    </source>
</evidence>
<feature type="site" description="Essential for DHBP synthase activity" evidence="18">
    <location>
        <position position="127"/>
    </location>
</feature>
<keyword evidence="16 18" id="KW-0511">Multifunctional enzyme</keyword>
<evidence type="ECO:0000256" key="6">
    <source>
        <dbReference type="ARBA" id="ARBA00005520"/>
    </source>
</evidence>
<accession>A0A8D4UUI0</accession>
<feature type="active site" description="Proton acceptor; for GTP cyclohydrolase activity" evidence="18">
    <location>
        <position position="330"/>
    </location>
</feature>
<dbReference type="InterPro" id="IPR016299">
    <property type="entry name" value="Riboflavin_synth_RibBA"/>
</dbReference>
<dbReference type="Gene3D" id="3.40.50.10990">
    <property type="entry name" value="GTP cyclohydrolase II"/>
    <property type="match status" value="1"/>
</dbReference>
<comment type="function">
    <text evidence="18">Catalyzes the conversion of GTP to 2,5-diamino-6-ribosylamino-4(3H)-pyrimidinone 5'-phosphate (DARP), formate and pyrophosphate.</text>
</comment>
<comment type="pathway">
    <text evidence="4 18">Cofactor biosynthesis; riboflavin biosynthesis; 5-amino-6-(D-ribitylamino)uracil from GTP: step 1/4.</text>
</comment>
<comment type="similarity">
    <text evidence="18">In the C-terminal section; belongs to the GTP cyclohydrolase II family.</text>
</comment>
<keyword evidence="7 18" id="KW-0686">Riboflavin biosynthesis</keyword>
<dbReference type="HAMAP" id="MF_01283">
    <property type="entry name" value="RibBA"/>
    <property type="match status" value="1"/>
</dbReference>
<comment type="pathway">
    <text evidence="5 18">Cofactor biosynthesis; riboflavin biosynthesis; 2-hydroxy-3-oxobutyl phosphate from D-ribulose 5-phosphate: step 1/1.</text>
</comment>
<dbReference type="OrthoDB" id="9793111at2"/>
<evidence type="ECO:0000256" key="8">
    <source>
        <dbReference type="ARBA" id="ARBA00022723"/>
    </source>
</evidence>
<feature type="binding site" evidence="18">
    <location>
        <begin position="29"/>
        <end position="30"/>
    </location>
    <ligand>
        <name>D-ribulose 5-phosphate</name>
        <dbReference type="ChEBI" id="CHEBI:58121"/>
    </ligand>
</feature>
<keyword evidence="14 18" id="KW-0464">Manganese</keyword>
<feature type="binding site" evidence="18">
    <location>
        <position position="274"/>
    </location>
    <ligand>
        <name>GTP</name>
        <dbReference type="ChEBI" id="CHEBI:37565"/>
    </ligand>
</feature>
<comment type="cofactor">
    <cofactor evidence="2">
        <name>Mn(2+)</name>
        <dbReference type="ChEBI" id="CHEBI:29035"/>
    </cofactor>
</comment>
<feature type="binding site" evidence="18">
    <location>
        <begin position="141"/>
        <end position="145"/>
    </location>
    <ligand>
        <name>D-ribulose 5-phosphate</name>
        <dbReference type="ChEBI" id="CHEBI:58121"/>
    </ligand>
</feature>
<dbReference type="GeneID" id="92716387"/>
<keyword evidence="8 18" id="KW-0479">Metal-binding</keyword>
<dbReference type="InterPro" id="IPR000422">
    <property type="entry name" value="DHBP_synthase_RibB"/>
</dbReference>
<dbReference type="Pfam" id="PF00925">
    <property type="entry name" value="GTP_cyclohydro2"/>
    <property type="match status" value="1"/>
</dbReference>
<feature type="binding site" evidence="18">
    <location>
        <position position="258"/>
    </location>
    <ligand>
        <name>Zn(2+)</name>
        <dbReference type="ChEBI" id="CHEBI:29105"/>
        <note>catalytic</note>
    </ligand>
</feature>
<dbReference type="AlphaFoldDB" id="A0A8D4UUI0"/>
<feature type="binding site" evidence="18">
    <location>
        <position position="144"/>
    </location>
    <ligand>
        <name>Mg(2+)</name>
        <dbReference type="ChEBI" id="CHEBI:18420"/>
        <label>2</label>
    </ligand>
</feature>
<dbReference type="FunFam" id="3.40.50.10990:FF:000002">
    <property type="entry name" value="GTP cyclohydrolase-2"/>
    <property type="match status" value="1"/>
</dbReference>
<evidence type="ECO:0000256" key="9">
    <source>
        <dbReference type="ARBA" id="ARBA00022741"/>
    </source>
</evidence>
<feature type="binding site" evidence="18">
    <location>
        <position position="271"/>
    </location>
    <ligand>
        <name>Zn(2+)</name>
        <dbReference type="ChEBI" id="CHEBI:29105"/>
        <note>catalytic</note>
    </ligand>
</feature>
<evidence type="ECO:0000256" key="11">
    <source>
        <dbReference type="ARBA" id="ARBA00022833"/>
    </source>
</evidence>
<feature type="binding site" evidence="18">
    <location>
        <position position="269"/>
    </location>
    <ligand>
        <name>Zn(2+)</name>
        <dbReference type="ChEBI" id="CHEBI:29105"/>
        <note>catalytic</note>
    </ligand>
</feature>
<proteinExistence type="inferred from homology"/>